<accession>A0A1X2LQX0</accession>
<evidence type="ECO:0000313" key="2">
    <source>
        <dbReference type="Proteomes" id="UP000193247"/>
    </source>
</evidence>
<proteinExistence type="predicted"/>
<protein>
    <recommendedName>
        <fullName evidence="3">Heavy metal-binding domain-containing protein</fullName>
    </recommendedName>
</protein>
<evidence type="ECO:0008006" key="3">
    <source>
        <dbReference type="Google" id="ProtNLM"/>
    </source>
</evidence>
<dbReference type="EMBL" id="NCXP01000031">
    <property type="protein sequence ID" value="OSC38819.1"/>
    <property type="molecule type" value="Genomic_DNA"/>
</dbReference>
<gene>
    <name evidence="1" type="ORF">B8W66_19085</name>
</gene>
<name>A0A1X2LQX0_9MYCO</name>
<dbReference type="Proteomes" id="UP000193247">
    <property type="component" value="Unassembled WGS sequence"/>
</dbReference>
<organism evidence="1 2">
    <name type="scientific">Mycobacterium decipiens</name>
    <dbReference type="NCBI Taxonomy" id="1430326"/>
    <lineage>
        <taxon>Bacteria</taxon>
        <taxon>Bacillati</taxon>
        <taxon>Actinomycetota</taxon>
        <taxon>Actinomycetes</taxon>
        <taxon>Mycobacteriales</taxon>
        <taxon>Mycobacteriaceae</taxon>
        <taxon>Mycobacterium</taxon>
    </lineage>
</organism>
<reference evidence="1 2" key="1">
    <citation type="submission" date="2017-04" db="EMBL/GenBank/DDBJ databases">
        <title>The new phylogeny of genus Mycobacterium.</title>
        <authorList>
            <person name="Tortoli E."/>
            <person name="Trovato A."/>
            <person name="Cirillo D.M."/>
        </authorList>
    </citation>
    <scope>NUCLEOTIDE SEQUENCE [LARGE SCALE GENOMIC DNA]</scope>
    <source>
        <strain evidence="1 2">TBL 1200985</strain>
    </source>
</reference>
<evidence type="ECO:0000313" key="1">
    <source>
        <dbReference type="EMBL" id="OSC38819.1"/>
    </source>
</evidence>
<comment type="caution">
    <text evidence="1">The sequence shown here is derived from an EMBL/GenBank/DDBJ whole genome shotgun (WGS) entry which is preliminary data.</text>
</comment>
<dbReference type="RefSeq" id="WP_085326830.1">
    <property type="nucleotide sequence ID" value="NZ_NCXP01000031.1"/>
</dbReference>
<dbReference type="OrthoDB" id="128043at2"/>
<dbReference type="STRING" id="1430326.B8W66_19085"/>
<sequence>MSTTARLAFFWAGLAVVLGAALVAGGSVVPPHVASSWARAIPNTNVAGHKAGSQSVRGVSLSQGGLMLGDVAAPSAAGVSGTLSFRIETLAGVPVTKFDTENTKQLHLIVVRSDGAEFRHVHPTMNVAGQWSIPWTWKAAGTYRIFADFVPAAATGKDTGAGTGRVLSYALEVGGCVTPRRATTVSTVSRVDGFAVAIDGAFRAEAVSKLTVTVTRDGQPVTTLQPYLGAYGHLVALREGDLAYLHAHAVAAEPTAGRVGFLAEGPTPGRYLVYLDFEVAGRVHTAQFVLNAEPPTAAHN</sequence>
<keyword evidence="2" id="KW-1185">Reference proteome</keyword>
<dbReference type="AlphaFoldDB" id="A0A1X2LQX0"/>